<dbReference type="InterPro" id="IPR036322">
    <property type="entry name" value="WD40_repeat_dom_sf"/>
</dbReference>
<protein>
    <recommendedName>
        <fullName evidence="1">DUF2415 domain-containing protein</fullName>
    </recommendedName>
</protein>
<dbReference type="SUPFAM" id="SSF50978">
    <property type="entry name" value="WD40 repeat-like"/>
    <property type="match status" value="1"/>
</dbReference>
<dbReference type="Proteomes" id="UP000268321">
    <property type="component" value="Unassembled WGS sequence"/>
</dbReference>
<dbReference type="OrthoDB" id="418169at2759"/>
<sequence>MYYRGLCDAQKNPVRRRSSTAEYQCFQNYYHGHQLLSPNPHYIANVRSSINHWQLRDLAKIESLTGSLFSPYRDLIRVLLINRDVDVVKSRTYLKLPYFARSFNFAPGGLFVIGGLDNALSMVHLTKFPRLNDKPGNPGRRKYAGLFSVYSPAMATEMTFILGEMINNAVTIYPDLNSTACYTSYVCNNDSNLYVVDISDSGVQVKRSIVCEPNVSLNNVIQSPDQLFLAATGDLGSIFLLDSTQPRATIKTIPTENDSGFGLSFHNNEHTLACAFQNGSCLLYDLRKPTNAFHEIKSTRPNHQSGAFRCCKFLKSPTHDLLAVSEHVGRIHLIDLRNLRQDRHQVVVFPLALDQFSQYRCQRTRMKHRLKNTHSDGPFIHELDFADDFFLDENFDQPDHLTHARWQIYGDGSPQFSAPLVYDYQYLTNENPNLFKGYRYEPPSDMRRRYFHYSYMQSGNHVNGEMQLSGVDWFDNQLYIVSEDGGVCEWDVNVRGRRSFGSFSFA</sequence>
<evidence type="ECO:0000259" key="1">
    <source>
        <dbReference type="Pfam" id="PF10313"/>
    </source>
</evidence>
<accession>A0A4P9ZEU2</accession>
<name>A0A4P9ZEU2_9ASCO</name>
<dbReference type="EMBL" id="ML004441">
    <property type="protein sequence ID" value="RKP31475.1"/>
    <property type="molecule type" value="Genomic_DNA"/>
</dbReference>
<dbReference type="Gene3D" id="2.130.10.10">
    <property type="entry name" value="YVTN repeat-like/Quinoprotein amine dehydrogenase"/>
    <property type="match status" value="1"/>
</dbReference>
<gene>
    <name evidence="2" type="ORF">METBISCDRAFT_13984</name>
</gene>
<dbReference type="InterPro" id="IPR015943">
    <property type="entry name" value="WD40/YVTN_repeat-like_dom_sf"/>
</dbReference>
<dbReference type="InterPro" id="IPR019417">
    <property type="entry name" value="DUF2415"/>
</dbReference>
<keyword evidence="3" id="KW-1185">Reference proteome</keyword>
<dbReference type="AlphaFoldDB" id="A0A4P9ZEU2"/>
<feature type="domain" description="DUF2415" evidence="1">
    <location>
        <begin position="306"/>
        <end position="348"/>
    </location>
</feature>
<reference evidence="3" key="1">
    <citation type="journal article" date="2018" name="Nat. Microbiol.">
        <title>Leveraging single-cell genomics to expand the fungal tree of life.</title>
        <authorList>
            <person name="Ahrendt S.R."/>
            <person name="Quandt C.A."/>
            <person name="Ciobanu D."/>
            <person name="Clum A."/>
            <person name="Salamov A."/>
            <person name="Andreopoulos B."/>
            <person name="Cheng J.F."/>
            <person name="Woyke T."/>
            <person name="Pelin A."/>
            <person name="Henrissat B."/>
            <person name="Reynolds N.K."/>
            <person name="Benny G.L."/>
            <person name="Smith M.E."/>
            <person name="James T.Y."/>
            <person name="Grigoriev I.V."/>
        </authorList>
    </citation>
    <scope>NUCLEOTIDE SEQUENCE [LARGE SCALE GENOMIC DNA]</scope>
    <source>
        <strain evidence="3">Baker2002</strain>
    </source>
</reference>
<evidence type="ECO:0000313" key="2">
    <source>
        <dbReference type="EMBL" id="RKP31475.1"/>
    </source>
</evidence>
<evidence type="ECO:0000313" key="3">
    <source>
        <dbReference type="Proteomes" id="UP000268321"/>
    </source>
</evidence>
<dbReference type="PANTHER" id="PTHR43991">
    <property type="entry name" value="WD REPEAT PROTEIN (AFU_ORTHOLOGUE AFUA_8G05640)-RELATED"/>
    <property type="match status" value="1"/>
</dbReference>
<organism evidence="2 3">
    <name type="scientific">Metschnikowia bicuspidata</name>
    <dbReference type="NCBI Taxonomy" id="27322"/>
    <lineage>
        <taxon>Eukaryota</taxon>
        <taxon>Fungi</taxon>
        <taxon>Dikarya</taxon>
        <taxon>Ascomycota</taxon>
        <taxon>Saccharomycotina</taxon>
        <taxon>Pichiomycetes</taxon>
        <taxon>Metschnikowiaceae</taxon>
        <taxon>Metschnikowia</taxon>
    </lineage>
</organism>
<dbReference type="PANTHER" id="PTHR43991:SF9">
    <property type="entry name" value="DUF2415 DOMAIN-CONTAINING PROTEIN"/>
    <property type="match status" value="1"/>
</dbReference>
<proteinExistence type="predicted"/>
<dbReference type="Pfam" id="PF10313">
    <property type="entry name" value="DUF2415"/>
    <property type="match status" value="1"/>
</dbReference>